<organism evidence="2 3">
    <name type="scientific">Glycomyces tritici</name>
    <dbReference type="NCBI Taxonomy" id="2665176"/>
    <lineage>
        <taxon>Bacteria</taxon>
        <taxon>Bacillati</taxon>
        <taxon>Actinomycetota</taxon>
        <taxon>Actinomycetes</taxon>
        <taxon>Glycomycetales</taxon>
        <taxon>Glycomycetaceae</taxon>
        <taxon>Glycomyces</taxon>
    </lineage>
</organism>
<feature type="domain" description="HTH cro/C1-type" evidence="1">
    <location>
        <begin position="15"/>
        <end position="69"/>
    </location>
</feature>
<name>A0ABT7YSY6_9ACTN</name>
<dbReference type="RefSeq" id="WP_289958616.1">
    <property type="nucleotide sequence ID" value="NZ_JAUEMJ010000005.1"/>
</dbReference>
<evidence type="ECO:0000313" key="2">
    <source>
        <dbReference type="EMBL" id="MDN3241711.1"/>
    </source>
</evidence>
<dbReference type="InterPro" id="IPR001387">
    <property type="entry name" value="Cro/C1-type_HTH"/>
</dbReference>
<sequence>MAQTELGSWFTRMMLRKGRLALDKTQREIAEEVCYSTDTYRAYEAGRATPPAKTIKGLAGACGLSAETAQYMVQVALSRKAGEALEADMRFNALFIALAEEYYGDIFKFDATLIPGPLQLQEYHYIVVRQTEPLATEQWIDGGWEFKEQRQRAIEARIDRPAIRFLIGEAALIQLRQTSEDLYQEQMRNLRRWGRKSGVSIRVLRELVPARMCGFDIYQEGESELAGPSVVYTEITDSSWLIDDPSRIASYDEIHKKLWKKAIRIEVYQDDDWRYRLA</sequence>
<reference evidence="2" key="1">
    <citation type="submission" date="2023-06" db="EMBL/GenBank/DDBJ databases">
        <title>Gycomyces niveus sp.nov., a novel actinomycete isolated from soil in Shouguang.</title>
        <authorList>
            <person name="Yang X."/>
            <person name="Zhao J."/>
        </authorList>
    </citation>
    <scope>NUCLEOTIDE SEQUENCE</scope>
    <source>
        <strain evidence="2">NEAU C2</strain>
    </source>
</reference>
<dbReference type="SMART" id="SM00530">
    <property type="entry name" value="HTH_XRE"/>
    <property type="match status" value="1"/>
</dbReference>
<dbReference type="EMBL" id="JAUEMJ010000005">
    <property type="protein sequence ID" value="MDN3241711.1"/>
    <property type="molecule type" value="Genomic_DNA"/>
</dbReference>
<gene>
    <name evidence="2" type="ORF">QWI33_18445</name>
</gene>
<dbReference type="Gene3D" id="1.10.260.40">
    <property type="entry name" value="lambda repressor-like DNA-binding domains"/>
    <property type="match status" value="1"/>
</dbReference>
<dbReference type="InterPro" id="IPR043917">
    <property type="entry name" value="DUF5753"/>
</dbReference>
<dbReference type="CDD" id="cd00093">
    <property type="entry name" value="HTH_XRE"/>
    <property type="match status" value="1"/>
</dbReference>
<proteinExistence type="predicted"/>
<dbReference type="Pfam" id="PF19054">
    <property type="entry name" value="DUF5753"/>
    <property type="match status" value="1"/>
</dbReference>
<evidence type="ECO:0000313" key="3">
    <source>
        <dbReference type="Proteomes" id="UP001171902"/>
    </source>
</evidence>
<evidence type="ECO:0000259" key="1">
    <source>
        <dbReference type="PROSITE" id="PS50943"/>
    </source>
</evidence>
<protein>
    <submittedName>
        <fullName evidence="2">Scr1 family TA system antitoxin-like transcriptional regulator</fullName>
    </submittedName>
</protein>
<dbReference type="Pfam" id="PF01381">
    <property type="entry name" value="HTH_3"/>
    <property type="match status" value="1"/>
</dbReference>
<accession>A0ABT7YSY6</accession>
<dbReference type="SUPFAM" id="SSF47413">
    <property type="entry name" value="lambda repressor-like DNA-binding domains"/>
    <property type="match status" value="1"/>
</dbReference>
<dbReference type="InterPro" id="IPR010982">
    <property type="entry name" value="Lambda_DNA-bd_dom_sf"/>
</dbReference>
<comment type="caution">
    <text evidence="2">The sequence shown here is derived from an EMBL/GenBank/DDBJ whole genome shotgun (WGS) entry which is preliminary data.</text>
</comment>
<dbReference type="Proteomes" id="UP001171902">
    <property type="component" value="Unassembled WGS sequence"/>
</dbReference>
<keyword evidence="3" id="KW-1185">Reference proteome</keyword>
<dbReference type="PROSITE" id="PS50943">
    <property type="entry name" value="HTH_CROC1"/>
    <property type="match status" value="1"/>
</dbReference>